<comment type="similarity">
    <text evidence="1 6 7">Belongs to the bacterial ribosomal protein bL21 family.</text>
</comment>
<evidence type="ECO:0000256" key="2">
    <source>
        <dbReference type="ARBA" id="ARBA00022730"/>
    </source>
</evidence>
<evidence type="ECO:0000256" key="1">
    <source>
        <dbReference type="ARBA" id="ARBA00008563"/>
    </source>
</evidence>
<dbReference type="PROSITE" id="PS01169">
    <property type="entry name" value="RIBOSOMAL_L21"/>
    <property type="match status" value="1"/>
</dbReference>
<dbReference type="NCBIfam" id="TIGR00061">
    <property type="entry name" value="L21"/>
    <property type="match status" value="1"/>
</dbReference>
<evidence type="ECO:0000256" key="5">
    <source>
        <dbReference type="ARBA" id="ARBA00023274"/>
    </source>
</evidence>
<dbReference type="GO" id="GO:0005737">
    <property type="term" value="C:cytoplasm"/>
    <property type="evidence" value="ECO:0007669"/>
    <property type="project" value="UniProtKB-ARBA"/>
</dbReference>
<sequence length="104" mass="11903">MRYAIVESGGKQYRMEEGVSLKVDRIHAEPGAEVLLDKVLLVGNESEAMAGQPYVSDAKVACEVLEHGRDKKIIVFRFWRRKDSRKKQGHRQEFTKIMVKSIQA</sequence>
<evidence type="ECO:0000313" key="9">
    <source>
        <dbReference type="Proteomes" id="UP000198771"/>
    </source>
</evidence>
<dbReference type="InterPro" id="IPR001787">
    <property type="entry name" value="Ribosomal_bL21"/>
</dbReference>
<dbReference type="InterPro" id="IPR018258">
    <property type="entry name" value="Ribosomal_bL21_CS"/>
</dbReference>
<dbReference type="GO" id="GO:1990904">
    <property type="term" value="C:ribonucleoprotein complex"/>
    <property type="evidence" value="ECO:0007669"/>
    <property type="project" value="UniProtKB-KW"/>
</dbReference>
<dbReference type="SUPFAM" id="SSF141091">
    <property type="entry name" value="L21p-like"/>
    <property type="match status" value="1"/>
</dbReference>
<keyword evidence="5 6" id="KW-0687">Ribonucleoprotein</keyword>
<dbReference type="InterPro" id="IPR036164">
    <property type="entry name" value="bL21-like_sf"/>
</dbReference>
<accession>A0A1G6EH46</accession>
<dbReference type="GO" id="GO:0006412">
    <property type="term" value="P:translation"/>
    <property type="evidence" value="ECO:0007669"/>
    <property type="project" value="UniProtKB-UniRule"/>
</dbReference>
<evidence type="ECO:0000256" key="7">
    <source>
        <dbReference type="RuleBase" id="RU000562"/>
    </source>
</evidence>
<dbReference type="PANTHER" id="PTHR21349:SF0">
    <property type="entry name" value="LARGE RIBOSOMAL SUBUNIT PROTEIN BL21M"/>
    <property type="match status" value="1"/>
</dbReference>
<dbReference type="RefSeq" id="WP_092123212.1">
    <property type="nucleotide sequence ID" value="NZ_FMXO01000018.1"/>
</dbReference>
<evidence type="ECO:0000256" key="6">
    <source>
        <dbReference type="HAMAP-Rule" id="MF_01363"/>
    </source>
</evidence>
<dbReference type="Proteomes" id="UP000198771">
    <property type="component" value="Unassembled WGS sequence"/>
</dbReference>
<dbReference type="GO" id="GO:0003735">
    <property type="term" value="F:structural constituent of ribosome"/>
    <property type="evidence" value="ECO:0007669"/>
    <property type="project" value="InterPro"/>
</dbReference>
<keyword evidence="9" id="KW-1185">Reference proteome</keyword>
<keyword evidence="4 6" id="KW-0689">Ribosomal protein</keyword>
<dbReference type="InterPro" id="IPR028909">
    <property type="entry name" value="bL21-like"/>
</dbReference>
<dbReference type="EMBL" id="FMXO01000018">
    <property type="protein sequence ID" value="SDB56741.1"/>
    <property type="molecule type" value="Genomic_DNA"/>
</dbReference>
<comment type="subunit">
    <text evidence="6">Part of the 50S ribosomal subunit. Contacts protein L20.</text>
</comment>
<proteinExistence type="inferred from homology"/>
<evidence type="ECO:0000256" key="3">
    <source>
        <dbReference type="ARBA" id="ARBA00022884"/>
    </source>
</evidence>
<comment type="function">
    <text evidence="6 7">This protein binds to 23S rRNA in the presence of protein L20.</text>
</comment>
<evidence type="ECO:0000313" key="8">
    <source>
        <dbReference type="EMBL" id="SDB56741.1"/>
    </source>
</evidence>
<dbReference type="STRING" id="617002.SAMN05660653_02838"/>
<dbReference type="HAMAP" id="MF_01363">
    <property type="entry name" value="Ribosomal_bL21"/>
    <property type="match status" value="1"/>
</dbReference>
<evidence type="ECO:0000256" key="4">
    <source>
        <dbReference type="ARBA" id="ARBA00022980"/>
    </source>
</evidence>
<name>A0A1G6EH46_9BACT</name>
<dbReference type="Pfam" id="PF00829">
    <property type="entry name" value="Ribosomal_L21p"/>
    <property type="match status" value="1"/>
</dbReference>
<keyword evidence="2 6" id="KW-0699">rRNA-binding</keyword>
<dbReference type="GO" id="GO:0005840">
    <property type="term" value="C:ribosome"/>
    <property type="evidence" value="ECO:0007669"/>
    <property type="project" value="UniProtKB-KW"/>
</dbReference>
<dbReference type="GO" id="GO:0019843">
    <property type="term" value="F:rRNA binding"/>
    <property type="evidence" value="ECO:0007669"/>
    <property type="project" value="UniProtKB-UniRule"/>
</dbReference>
<protein>
    <recommendedName>
        <fullName evidence="6">Large ribosomal subunit protein bL21</fullName>
    </recommendedName>
</protein>
<reference evidence="8 9" key="1">
    <citation type="submission" date="2016-10" db="EMBL/GenBank/DDBJ databases">
        <authorList>
            <person name="de Groot N.N."/>
        </authorList>
    </citation>
    <scope>NUCLEOTIDE SEQUENCE [LARGE SCALE GENOMIC DNA]</scope>
    <source>
        <strain evidence="8 9">ASO4-2</strain>
    </source>
</reference>
<dbReference type="OrthoDB" id="9813334at2"/>
<dbReference type="PANTHER" id="PTHR21349">
    <property type="entry name" value="50S RIBOSOMAL PROTEIN L21"/>
    <property type="match status" value="1"/>
</dbReference>
<keyword evidence="3 6" id="KW-0694">RNA-binding</keyword>
<organism evidence="8 9">
    <name type="scientific">Desulfonatronum thiosulfatophilum</name>
    <dbReference type="NCBI Taxonomy" id="617002"/>
    <lineage>
        <taxon>Bacteria</taxon>
        <taxon>Pseudomonadati</taxon>
        <taxon>Thermodesulfobacteriota</taxon>
        <taxon>Desulfovibrionia</taxon>
        <taxon>Desulfovibrionales</taxon>
        <taxon>Desulfonatronaceae</taxon>
        <taxon>Desulfonatronum</taxon>
    </lineage>
</organism>
<dbReference type="AlphaFoldDB" id="A0A1G6EH46"/>
<gene>
    <name evidence="6" type="primary">rplU</name>
    <name evidence="8" type="ORF">SAMN05660653_02838</name>
</gene>